<comment type="subunit">
    <text evidence="8">Homodimer.</text>
</comment>
<dbReference type="OrthoDB" id="9776868at2"/>
<accession>A0A432WPZ1</accession>
<dbReference type="InterPro" id="IPR046346">
    <property type="entry name" value="Aminoacid_DH-like_N_sf"/>
</dbReference>
<feature type="binding site" evidence="8">
    <location>
        <position position="70"/>
    </location>
    <ligand>
        <name>shikimate</name>
        <dbReference type="ChEBI" id="CHEBI:36208"/>
    </ligand>
</feature>
<proteinExistence type="inferred from homology"/>
<organism evidence="12 13">
    <name type="scientific">Aliidiomarina sanyensis</name>
    <dbReference type="NCBI Taxonomy" id="1249555"/>
    <lineage>
        <taxon>Bacteria</taxon>
        <taxon>Pseudomonadati</taxon>
        <taxon>Pseudomonadota</taxon>
        <taxon>Gammaproteobacteria</taxon>
        <taxon>Alteromonadales</taxon>
        <taxon>Idiomarinaceae</taxon>
        <taxon>Aliidiomarina</taxon>
    </lineage>
</organism>
<evidence type="ECO:0000259" key="10">
    <source>
        <dbReference type="Pfam" id="PF08501"/>
    </source>
</evidence>
<sequence length="294" mass="32035">MKYYQLTVFGDPIAHSRSPQIHSAFAQQWQASMVDPQVGIHYTRTLASRGEFPELLNAFRALGGMGANVTVPLKELAWELATTRSPQAELAGAVNTLVRTEQGWHGENTDGIGLYVDLCDLHVALKDADILLVGAGGAARGVIPALLAAEPRTLVIANRTLERAKRLADVWQSERANPRQIPVSASSFSDLAQNETPWAVIINATSSGLQGERPPLPNAILQHRPFCYDMVYGAAPTPFLQWASEQQCPIADGLGMLVGQAAESFYLWTGFRPDRATVLHDLRASIRANEKDAQ</sequence>
<feature type="binding site" evidence="8">
    <location>
        <position position="260"/>
    </location>
    <ligand>
        <name>shikimate</name>
        <dbReference type="ChEBI" id="CHEBI:36208"/>
    </ligand>
</feature>
<keyword evidence="6 8" id="KW-0057">Aromatic amino acid biosynthesis</keyword>
<keyword evidence="5 8" id="KW-0560">Oxidoreductase</keyword>
<feature type="binding site" evidence="8">
    <location>
        <position position="95"/>
    </location>
    <ligand>
        <name>shikimate</name>
        <dbReference type="ChEBI" id="CHEBI:36208"/>
    </ligand>
</feature>
<dbReference type="Gene3D" id="3.40.50.10860">
    <property type="entry name" value="Leucine Dehydrogenase, chain A, domain 1"/>
    <property type="match status" value="1"/>
</dbReference>
<dbReference type="Pfam" id="PF01488">
    <property type="entry name" value="Shikimate_DH"/>
    <property type="match status" value="1"/>
</dbReference>
<dbReference type="CDD" id="cd01065">
    <property type="entry name" value="NAD_bind_Shikimate_DH"/>
    <property type="match status" value="1"/>
</dbReference>
<dbReference type="PANTHER" id="PTHR21089:SF1">
    <property type="entry name" value="BIFUNCTIONAL 3-DEHYDROQUINATE DEHYDRATASE_SHIKIMATE DEHYDROGENASE, CHLOROPLASTIC"/>
    <property type="match status" value="1"/>
</dbReference>
<evidence type="ECO:0000313" key="12">
    <source>
        <dbReference type="EMBL" id="RUO35862.1"/>
    </source>
</evidence>
<dbReference type="UniPathway" id="UPA00053">
    <property type="reaction ID" value="UER00087"/>
</dbReference>
<evidence type="ECO:0000259" key="11">
    <source>
        <dbReference type="Pfam" id="PF18317"/>
    </source>
</evidence>
<evidence type="ECO:0000256" key="2">
    <source>
        <dbReference type="ARBA" id="ARBA00012962"/>
    </source>
</evidence>
<dbReference type="Gene3D" id="3.40.50.720">
    <property type="entry name" value="NAD(P)-binding Rossmann-like Domain"/>
    <property type="match status" value="1"/>
</dbReference>
<evidence type="ECO:0000256" key="4">
    <source>
        <dbReference type="ARBA" id="ARBA00022857"/>
    </source>
</evidence>
<dbReference type="GO" id="GO:0009073">
    <property type="term" value="P:aromatic amino acid family biosynthetic process"/>
    <property type="evidence" value="ECO:0007669"/>
    <property type="project" value="UniProtKB-KW"/>
</dbReference>
<dbReference type="InterPro" id="IPR006151">
    <property type="entry name" value="Shikm_DH/Glu-tRNA_Rdtase"/>
</dbReference>
<dbReference type="SUPFAM" id="SSF53223">
    <property type="entry name" value="Aminoacid dehydrogenase-like, N-terminal domain"/>
    <property type="match status" value="1"/>
</dbReference>
<dbReference type="InterPro" id="IPR011342">
    <property type="entry name" value="Shikimate_DH"/>
</dbReference>
<dbReference type="Pfam" id="PF08501">
    <property type="entry name" value="Shikimate_dh_N"/>
    <property type="match status" value="1"/>
</dbReference>
<dbReference type="NCBIfam" id="TIGR00507">
    <property type="entry name" value="aroE"/>
    <property type="match status" value="1"/>
</dbReference>
<reference evidence="12 13" key="1">
    <citation type="journal article" date="2011" name="Front. Microbiol.">
        <title>Genomic signatures of strain selection and enhancement in Bacillus atrophaeus var. globigii, a historical biowarfare simulant.</title>
        <authorList>
            <person name="Gibbons H.S."/>
            <person name="Broomall S.M."/>
            <person name="McNew L.A."/>
            <person name="Daligault H."/>
            <person name="Chapman C."/>
            <person name="Bruce D."/>
            <person name="Karavis M."/>
            <person name="Krepps M."/>
            <person name="McGregor P.A."/>
            <person name="Hong C."/>
            <person name="Park K.H."/>
            <person name="Akmal A."/>
            <person name="Feldman A."/>
            <person name="Lin J.S."/>
            <person name="Chang W.E."/>
            <person name="Higgs B.W."/>
            <person name="Demirev P."/>
            <person name="Lindquist J."/>
            <person name="Liem A."/>
            <person name="Fochler E."/>
            <person name="Read T.D."/>
            <person name="Tapia R."/>
            <person name="Johnson S."/>
            <person name="Bishop-Lilly K.A."/>
            <person name="Detter C."/>
            <person name="Han C."/>
            <person name="Sozhamannan S."/>
            <person name="Rosenzweig C.N."/>
            <person name="Skowronski E.W."/>
        </authorList>
    </citation>
    <scope>NUCLEOTIDE SEQUENCE [LARGE SCALE GENOMIC DNA]</scope>
    <source>
        <strain evidence="12 13">GYP-17</strain>
    </source>
</reference>
<feature type="domain" description="SDH C-terminal" evidence="11">
    <location>
        <begin position="253"/>
        <end position="279"/>
    </location>
</feature>
<dbReference type="GO" id="GO:0009423">
    <property type="term" value="P:chorismate biosynthetic process"/>
    <property type="evidence" value="ECO:0007669"/>
    <property type="project" value="UniProtKB-UniRule"/>
</dbReference>
<dbReference type="Proteomes" id="UP000288405">
    <property type="component" value="Unassembled WGS sequence"/>
</dbReference>
<comment type="caution">
    <text evidence="8">Lacks conserved residue(s) required for the propagation of feature annotation.</text>
</comment>
<evidence type="ECO:0000256" key="8">
    <source>
        <dbReference type="HAMAP-Rule" id="MF_00222"/>
    </source>
</evidence>
<comment type="similarity">
    <text evidence="8">Belongs to the shikimate dehydrogenase family.</text>
</comment>
<dbReference type="GO" id="GO:0019632">
    <property type="term" value="P:shikimate metabolic process"/>
    <property type="evidence" value="ECO:0007669"/>
    <property type="project" value="InterPro"/>
</dbReference>
<dbReference type="HAMAP" id="MF_00222">
    <property type="entry name" value="Shikimate_DH_AroE"/>
    <property type="match status" value="1"/>
</dbReference>
<keyword evidence="13" id="KW-1185">Reference proteome</keyword>
<dbReference type="EC" id="1.1.1.25" evidence="2 8"/>
<evidence type="ECO:0000256" key="6">
    <source>
        <dbReference type="ARBA" id="ARBA00023141"/>
    </source>
</evidence>
<evidence type="ECO:0000256" key="3">
    <source>
        <dbReference type="ARBA" id="ARBA00022605"/>
    </source>
</evidence>
<gene>
    <name evidence="8" type="primary">aroE</name>
    <name evidence="12" type="ORF">CWE11_03680</name>
</gene>
<evidence type="ECO:0000256" key="1">
    <source>
        <dbReference type="ARBA" id="ARBA00004871"/>
    </source>
</evidence>
<feature type="binding site" evidence="8">
    <location>
        <begin position="158"/>
        <end position="163"/>
    </location>
    <ligand>
        <name>NADP(+)</name>
        <dbReference type="ChEBI" id="CHEBI:58349"/>
    </ligand>
</feature>
<dbReference type="NCBIfam" id="NF001310">
    <property type="entry name" value="PRK00258.1-2"/>
    <property type="match status" value="1"/>
</dbReference>
<dbReference type="InterPro" id="IPR022893">
    <property type="entry name" value="Shikimate_DH_fam"/>
</dbReference>
<feature type="binding site" evidence="8">
    <location>
        <position position="230"/>
    </location>
    <ligand>
        <name>NADP(+)</name>
        <dbReference type="ChEBI" id="CHEBI:58349"/>
    </ligand>
</feature>
<dbReference type="GO" id="GO:0005829">
    <property type="term" value="C:cytosol"/>
    <property type="evidence" value="ECO:0007669"/>
    <property type="project" value="TreeGrafter"/>
</dbReference>
<feature type="domain" description="Shikimate dehydrogenase substrate binding N-terminal" evidence="10">
    <location>
        <begin position="8"/>
        <end position="97"/>
    </location>
</feature>
<comment type="pathway">
    <text evidence="1 8">Metabolic intermediate biosynthesis; chorismate biosynthesis; chorismate from D-erythrose 4-phosphate and phosphoenolpyruvate: step 4/7.</text>
</comment>
<comment type="catalytic activity">
    <reaction evidence="7 8">
        <text>shikimate + NADP(+) = 3-dehydroshikimate + NADPH + H(+)</text>
        <dbReference type="Rhea" id="RHEA:17737"/>
        <dbReference type="ChEBI" id="CHEBI:15378"/>
        <dbReference type="ChEBI" id="CHEBI:16630"/>
        <dbReference type="ChEBI" id="CHEBI:36208"/>
        <dbReference type="ChEBI" id="CHEBI:57783"/>
        <dbReference type="ChEBI" id="CHEBI:58349"/>
        <dbReference type="EC" id="1.1.1.25"/>
    </reaction>
</comment>
<dbReference type="GO" id="GO:0050661">
    <property type="term" value="F:NADP binding"/>
    <property type="evidence" value="ECO:0007669"/>
    <property type="project" value="InterPro"/>
</dbReference>
<evidence type="ECO:0000256" key="5">
    <source>
        <dbReference type="ARBA" id="ARBA00023002"/>
    </source>
</evidence>
<keyword evidence="4 8" id="KW-0521">NADP</keyword>
<evidence type="ECO:0000313" key="13">
    <source>
        <dbReference type="Proteomes" id="UP000288405"/>
    </source>
</evidence>
<dbReference type="PANTHER" id="PTHR21089">
    <property type="entry name" value="SHIKIMATE DEHYDROGENASE"/>
    <property type="match status" value="1"/>
</dbReference>
<keyword evidence="3 8" id="KW-0028">Amino-acid biosynthesis</keyword>
<dbReference type="AlphaFoldDB" id="A0A432WPZ1"/>
<feature type="binding site" evidence="8">
    <location>
        <begin position="134"/>
        <end position="138"/>
    </location>
    <ligand>
        <name>NADP(+)</name>
        <dbReference type="ChEBI" id="CHEBI:58349"/>
    </ligand>
</feature>
<evidence type="ECO:0000256" key="7">
    <source>
        <dbReference type="ARBA" id="ARBA00049442"/>
    </source>
</evidence>
<name>A0A432WPZ1_9GAMM</name>
<dbReference type="InterPro" id="IPR013708">
    <property type="entry name" value="Shikimate_DH-bd_N"/>
</dbReference>
<protein>
    <recommendedName>
        <fullName evidence="2 8">Shikimate dehydrogenase (NADP(+))</fullName>
        <shortName evidence="8">SDH</shortName>
        <ecNumber evidence="2 8">1.1.1.25</ecNumber>
    </recommendedName>
</protein>
<feature type="binding site" evidence="8">
    <location>
        <position position="232"/>
    </location>
    <ligand>
        <name>shikimate</name>
        <dbReference type="ChEBI" id="CHEBI:36208"/>
    </ligand>
</feature>
<dbReference type="RefSeq" id="WP_126776242.1">
    <property type="nucleotide sequence ID" value="NZ_PIPM01000002.1"/>
</dbReference>
<feature type="active site" description="Proton acceptor" evidence="8">
    <location>
        <position position="74"/>
    </location>
</feature>
<evidence type="ECO:0000259" key="9">
    <source>
        <dbReference type="Pfam" id="PF01488"/>
    </source>
</evidence>
<dbReference type="GO" id="GO:0004764">
    <property type="term" value="F:shikimate 3-dehydrogenase (NADP+) activity"/>
    <property type="evidence" value="ECO:0007669"/>
    <property type="project" value="UniProtKB-UniRule"/>
</dbReference>
<feature type="binding site" evidence="8">
    <location>
        <begin position="16"/>
        <end position="18"/>
    </location>
    <ligand>
        <name>shikimate</name>
        <dbReference type="ChEBI" id="CHEBI:36208"/>
    </ligand>
</feature>
<feature type="domain" description="Quinate/shikimate 5-dehydrogenase/glutamyl-tRNA reductase" evidence="9">
    <location>
        <begin position="124"/>
        <end position="207"/>
    </location>
</feature>
<dbReference type="InterPro" id="IPR036291">
    <property type="entry name" value="NAD(P)-bd_dom_sf"/>
</dbReference>
<feature type="binding site" evidence="8">
    <location>
        <position position="110"/>
    </location>
    <ligand>
        <name>shikimate</name>
        <dbReference type="ChEBI" id="CHEBI:36208"/>
    </ligand>
</feature>
<dbReference type="SUPFAM" id="SSF51735">
    <property type="entry name" value="NAD(P)-binding Rossmann-fold domains"/>
    <property type="match status" value="1"/>
</dbReference>
<dbReference type="GO" id="GO:0008652">
    <property type="term" value="P:amino acid biosynthetic process"/>
    <property type="evidence" value="ECO:0007669"/>
    <property type="project" value="UniProtKB-KW"/>
</dbReference>
<comment type="caution">
    <text evidence="12">The sequence shown here is derived from an EMBL/GenBank/DDBJ whole genome shotgun (WGS) entry which is preliminary data.</text>
</comment>
<dbReference type="InterPro" id="IPR041121">
    <property type="entry name" value="SDH_C"/>
</dbReference>
<dbReference type="EMBL" id="PIPM01000002">
    <property type="protein sequence ID" value="RUO35862.1"/>
    <property type="molecule type" value="Genomic_DNA"/>
</dbReference>
<feature type="binding site" evidence="8">
    <location>
        <position position="253"/>
    </location>
    <ligand>
        <name>NADP(+)</name>
        <dbReference type="ChEBI" id="CHEBI:58349"/>
    </ligand>
</feature>
<comment type="function">
    <text evidence="8">Involved in the biosynthesis of the chorismate, which leads to the biosynthesis of aromatic amino acids. Catalyzes the reversible NADPH linked reduction of 3-dehydroshikimate (DHSA) to yield shikimate (SA).</text>
</comment>
<dbReference type="Pfam" id="PF18317">
    <property type="entry name" value="SDH_C"/>
    <property type="match status" value="1"/>
</dbReference>